<dbReference type="KEGG" id="kpne:KU54_020155"/>
<proteinExistence type="predicted"/>
<reference evidence="4" key="2">
    <citation type="submission" date="2018-10" db="EMBL/GenBank/DDBJ databases">
        <authorList>
            <person name="Fan Y."/>
            <person name="Timp W."/>
            <person name="Bergman Y."/>
            <person name="Tamma P."/>
            <person name="Simner P."/>
        </authorList>
    </citation>
    <scope>NUCLEOTIDE SEQUENCE</scope>
    <source>
        <strain evidence="4">KLPN_104</strain>
    </source>
</reference>
<sequence length="109" mass="12044">MVKLKDVVRNVISGANKQLPDHSTTQSTASTALATEIYTKISCIGPRALGIGGDKQSDFSNQAAELVTDEKFLDELQDKIGNPQANENEDEFIHRAKKEMRNLLKSKLK</sequence>
<evidence type="ECO:0000313" key="4">
    <source>
        <dbReference type="EMBL" id="RRF08411.1"/>
    </source>
</evidence>
<dbReference type="KEGG" id="kpnu:LI86_19990"/>
<evidence type="ECO:0000313" key="3">
    <source>
        <dbReference type="EMBL" id="QQZ70449.1"/>
    </source>
</evidence>
<protein>
    <submittedName>
        <fullName evidence="1">Uncharacterized protein</fullName>
    </submittedName>
</protein>
<reference evidence="8 9" key="1">
    <citation type="submission" date="2018-08" db="EMBL/GenBank/DDBJ databases">
        <authorList>
            <consortium name="Pathogen Informatics"/>
        </authorList>
    </citation>
    <scope>NUCLEOTIDE SEQUENCE [LARGE SCALE GENOMIC DNA]</scope>
    <source>
        <strain evidence="5 8">EuSCAPE_GR003</strain>
        <strain evidence="6 10">EuSCAPE_GR114</strain>
        <strain evidence="7 9">EuSCAPE_UK014</strain>
    </source>
</reference>
<dbReference type="Proteomes" id="UP000258905">
    <property type="component" value="Unassembled WGS sequence"/>
</dbReference>
<dbReference type="EMBL" id="UIUC01000004">
    <property type="protein sequence ID" value="SVN63570.1"/>
    <property type="molecule type" value="Genomic_DNA"/>
</dbReference>
<evidence type="ECO:0000313" key="6">
    <source>
        <dbReference type="EMBL" id="SVS26490.1"/>
    </source>
</evidence>
<evidence type="ECO:0000313" key="2">
    <source>
        <dbReference type="EMBL" id="MBD3722647.1"/>
    </source>
</evidence>
<evidence type="ECO:0000313" key="8">
    <source>
        <dbReference type="Proteomes" id="UP000258905"/>
    </source>
</evidence>
<dbReference type="Proteomes" id="UP000598328">
    <property type="component" value="Unassembled WGS sequence"/>
</dbReference>
<dbReference type="Proteomes" id="UP000595568">
    <property type="component" value="Chromosome"/>
</dbReference>
<dbReference type="EMBL" id="CP068602">
    <property type="protein sequence ID" value="QQZ70449.1"/>
    <property type="molecule type" value="Genomic_DNA"/>
</dbReference>
<dbReference type="Proteomes" id="UP000275975">
    <property type="component" value="Unassembled WGS sequence"/>
</dbReference>
<dbReference type="EMBL" id="JACXSV010000009">
    <property type="protein sequence ID" value="MBD3722647.1"/>
    <property type="molecule type" value="Genomic_DNA"/>
</dbReference>
<organism evidence="1 13">
    <name type="scientific">Klebsiella pneumoniae</name>
    <dbReference type="NCBI Taxonomy" id="573"/>
    <lineage>
        <taxon>Bacteria</taxon>
        <taxon>Pseudomonadati</taxon>
        <taxon>Pseudomonadota</taxon>
        <taxon>Gammaproteobacteria</taxon>
        <taxon>Enterobacterales</taxon>
        <taxon>Enterobacteriaceae</taxon>
        <taxon>Klebsiella/Raoultella group</taxon>
        <taxon>Klebsiella</taxon>
        <taxon>Klebsiella pneumoniae complex</taxon>
    </lineage>
</organism>
<dbReference type="Proteomes" id="UP000259364">
    <property type="component" value="Unassembled WGS sequence"/>
</dbReference>
<evidence type="ECO:0000313" key="11">
    <source>
        <dbReference type="Proteomes" id="UP000275975"/>
    </source>
</evidence>
<dbReference type="RefSeq" id="WP_004151279.1">
    <property type="nucleotide sequence ID" value="NZ_AP023453.1"/>
</dbReference>
<dbReference type="EMBL" id="UJHH01000005">
    <property type="protein sequence ID" value="SWF70830.1"/>
    <property type="molecule type" value="Genomic_DNA"/>
</dbReference>
<evidence type="ECO:0000313" key="7">
    <source>
        <dbReference type="EMBL" id="SWF70830.1"/>
    </source>
</evidence>
<accession>A0A0J2GBV5</accession>
<evidence type="ECO:0000313" key="1">
    <source>
        <dbReference type="EMBL" id="MBD3719813.1"/>
    </source>
</evidence>
<evidence type="ECO:0000313" key="9">
    <source>
        <dbReference type="Proteomes" id="UP000259364"/>
    </source>
</evidence>
<reference evidence="1" key="4">
    <citation type="submission" date="2020-07" db="EMBL/GenBank/DDBJ databases">
        <title>Clinical and genomic characterization of carbapenemase-producing Enterobacterales causing secondary infections during the COVID-19 crisis at a New York City hospital.</title>
        <authorList>
            <person name="Gomez-Simmonds A."/>
            <person name="Annavajhala M.K."/>
            <person name="Uhlemann A.-C."/>
        </authorList>
    </citation>
    <scope>NUCLEOTIDE SEQUENCE</scope>
    <source>
        <strain evidence="2">KP1826</strain>
        <strain evidence="1">NK1594</strain>
    </source>
</reference>
<dbReference type="Proteomes" id="UP000259497">
    <property type="component" value="Unassembled WGS sequence"/>
</dbReference>
<name>A0A2U0M873_KLEPN</name>
<evidence type="ECO:0000313" key="12">
    <source>
        <dbReference type="Proteomes" id="UP000595568"/>
    </source>
</evidence>
<evidence type="ECO:0000313" key="13">
    <source>
        <dbReference type="Proteomes" id="UP000622731"/>
    </source>
</evidence>
<evidence type="ECO:0000313" key="10">
    <source>
        <dbReference type="Proteomes" id="UP000259497"/>
    </source>
</evidence>
<reference evidence="4 11" key="3">
    <citation type="journal article" date="2019" name="Antimicrob. Agents Chemother.">
        <title>Applying Rapid Whole Genome Sequencing to Predict Phenotypic Antimicrobial Susceptibility Testing Results Among Carbapenem-Resistant Klebsiella pneumoniae Clinical Isolates.</title>
        <authorList>
            <person name="Tamma P.D."/>
            <person name="Fan Y."/>
            <person name="Bergman Y."/>
            <person name="Pertea G."/>
            <person name="Kazmi A."/>
            <person name="Lewis S."/>
            <person name="Carroll K.C."/>
            <person name="Schatz M.C."/>
            <person name="Timp W."/>
            <person name="Simner P.J."/>
        </authorList>
    </citation>
    <scope>NUCLEOTIDE SEQUENCE [LARGE SCALE GENOMIC DNA]</scope>
    <source>
        <strain evidence="4 11">KLPN_104</strain>
    </source>
</reference>
<dbReference type="EMBL" id="RDAM01000001">
    <property type="protein sequence ID" value="RRF08411.1"/>
    <property type="molecule type" value="Genomic_DNA"/>
</dbReference>
<reference evidence="3 12" key="5">
    <citation type="submission" date="2021-01" db="EMBL/GenBank/DDBJ databases">
        <title>Genome sequencing of apramycin resistant K. pneumoniae.</title>
        <authorList>
            <person name="Chen L."/>
            <person name="Kreiswirth B."/>
        </authorList>
    </citation>
    <scope>NUCLEOTIDE SEQUENCE [LARGE SCALE GENOMIC DNA]</scope>
    <source>
        <strain evidence="3 12">59493</strain>
    </source>
</reference>
<dbReference type="EMBL" id="JACXTF010000001">
    <property type="protein sequence ID" value="MBD3719813.1"/>
    <property type="molecule type" value="Genomic_DNA"/>
</dbReference>
<dbReference type="EMBL" id="UIXM01000009">
    <property type="protein sequence ID" value="SVS26490.1"/>
    <property type="molecule type" value="Genomic_DNA"/>
</dbReference>
<gene>
    <name evidence="4" type="ORF">EAO17_20510</name>
    <name evidence="2" type="ORF">IE978_17775</name>
    <name evidence="1" type="ORF">IE988_09875</name>
    <name evidence="3" type="ORF">JMZ77_19980</name>
    <name evidence="5" type="ORF">SAMEA3649591_01665</name>
    <name evidence="6" type="ORF">SAMEA3649733_03159</name>
    <name evidence="7" type="ORF">SAMEA3720909_01515</name>
</gene>
<dbReference type="AlphaFoldDB" id="A0A2U0M873"/>
<evidence type="ECO:0000313" key="5">
    <source>
        <dbReference type="EMBL" id="SVN63570.1"/>
    </source>
</evidence>
<accession>A0A2U0M873</accession>
<dbReference type="Proteomes" id="UP000622731">
    <property type="component" value="Unassembled WGS sequence"/>
</dbReference>